<accession>A0A109LDZ9</accession>
<evidence type="ECO:0000313" key="2">
    <source>
        <dbReference type="Proteomes" id="UP000061348"/>
    </source>
</evidence>
<evidence type="ECO:0000313" key="1">
    <source>
        <dbReference type="EMBL" id="KWV85765.1"/>
    </source>
</evidence>
<dbReference type="EMBL" id="LCYA01000121">
    <property type="protein sequence ID" value="KWV85765.1"/>
    <property type="molecule type" value="Genomic_DNA"/>
</dbReference>
<reference evidence="1 2" key="1">
    <citation type="submission" date="2015-05" db="EMBL/GenBank/DDBJ databases">
        <title>A genomic and transcriptomic approach to investigate the blue pigment phenotype in Pseudomonas fluorescens.</title>
        <authorList>
            <person name="Andreani N.A."/>
            <person name="Cardazzo B."/>
        </authorList>
    </citation>
    <scope>NUCLEOTIDE SEQUENCE [LARGE SCALE GENOMIC DNA]</scope>
    <source>
        <strain evidence="1 2">Ps_22</strain>
    </source>
</reference>
<proteinExistence type="predicted"/>
<dbReference type="AlphaFoldDB" id="A0A109LDZ9"/>
<dbReference type="Proteomes" id="UP000061348">
    <property type="component" value="Unassembled WGS sequence"/>
</dbReference>
<gene>
    <name evidence="1" type="ORF">PFLmoz3_04588</name>
</gene>
<name>A0A109LDZ9_PSEFL</name>
<comment type="caution">
    <text evidence="1">The sequence shown here is derived from an EMBL/GenBank/DDBJ whole genome shotgun (WGS) entry which is preliminary data.</text>
</comment>
<protein>
    <submittedName>
        <fullName evidence="1">Uncharacterized protein</fullName>
    </submittedName>
</protein>
<sequence>MAPVSFSICLVKVSTLLCSAFNSALLGTPSREIALLRRLSNVSSNLPQVSEILDLAEPALALAASTFLPTVLLVNFSAFSPSLTKVSKSLLPSLSIFEYTPKPASQILREYSSTFPTHELPSF</sequence>
<organism evidence="1 2">
    <name type="scientific">Pseudomonas fluorescens</name>
    <dbReference type="NCBI Taxonomy" id="294"/>
    <lineage>
        <taxon>Bacteria</taxon>
        <taxon>Pseudomonadati</taxon>
        <taxon>Pseudomonadota</taxon>
        <taxon>Gammaproteobacteria</taxon>
        <taxon>Pseudomonadales</taxon>
        <taxon>Pseudomonadaceae</taxon>
        <taxon>Pseudomonas</taxon>
    </lineage>
</organism>